<evidence type="ECO:0000256" key="6">
    <source>
        <dbReference type="ARBA" id="ARBA00022777"/>
    </source>
</evidence>
<keyword evidence="10" id="KW-0472">Membrane</keyword>
<dbReference type="GO" id="GO:0000155">
    <property type="term" value="F:phosphorelay sensor kinase activity"/>
    <property type="evidence" value="ECO:0007669"/>
    <property type="project" value="InterPro"/>
</dbReference>
<evidence type="ECO:0000256" key="4">
    <source>
        <dbReference type="ARBA" id="ARBA00022679"/>
    </source>
</evidence>
<dbReference type="SMART" id="SM00388">
    <property type="entry name" value="HisKA"/>
    <property type="match status" value="1"/>
</dbReference>
<name>A0A223KSS4_9BACI</name>
<dbReference type="STRING" id="1314751.GCA_001591425_03869"/>
<evidence type="ECO:0000256" key="10">
    <source>
        <dbReference type="SAM" id="Phobius"/>
    </source>
</evidence>
<organism evidence="12 13">
    <name type="scientific">Sutcliffiella cohnii</name>
    <dbReference type="NCBI Taxonomy" id="33932"/>
    <lineage>
        <taxon>Bacteria</taxon>
        <taxon>Bacillati</taxon>
        <taxon>Bacillota</taxon>
        <taxon>Bacilli</taxon>
        <taxon>Bacillales</taxon>
        <taxon>Bacillaceae</taxon>
        <taxon>Sutcliffiella</taxon>
    </lineage>
</organism>
<dbReference type="RefSeq" id="WP_066419809.1">
    <property type="nucleotide sequence ID" value="NZ_CP018866.1"/>
</dbReference>
<dbReference type="Gene3D" id="3.30.565.10">
    <property type="entry name" value="Histidine kinase-like ATPase, C-terminal domain"/>
    <property type="match status" value="1"/>
</dbReference>
<keyword evidence="4" id="KW-0808">Transferase</keyword>
<keyword evidence="6 12" id="KW-0418">Kinase</keyword>
<dbReference type="InterPro" id="IPR035965">
    <property type="entry name" value="PAS-like_dom_sf"/>
</dbReference>
<dbReference type="PRINTS" id="PR00344">
    <property type="entry name" value="BCTRLSENSOR"/>
</dbReference>
<comment type="catalytic activity">
    <reaction evidence="1">
        <text>ATP + protein L-histidine = ADP + protein N-phospho-L-histidine.</text>
        <dbReference type="EC" id="2.7.13.3"/>
    </reaction>
</comment>
<dbReference type="SUPFAM" id="SSF47384">
    <property type="entry name" value="Homodimeric domain of signal transducing histidine kinase"/>
    <property type="match status" value="1"/>
</dbReference>
<dbReference type="SMART" id="SM00387">
    <property type="entry name" value="HATPase_c"/>
    <property type="match status" value="1"/>
</dbReference>
<dbReference type="Proteomes" id="UP000215224">
    <property type="component" value="Chromosome"/>
</dbReference>
<dbReference type="InterPro" id="IPR004358">
    <property type="entry name" value="Sig_transdc_His_kin-like_C"/>
</dbReference>
<keyword evidence="8" id="KW-0749">Sporulation</keyword>
<dbReference type="InterPro" id="IPR005467">
    <property type="entry name" value="His_kinase_dom"/>
</dbReference>
<dbReference type="Pfam" id="PF00512">
    <property type="entry name" value="HisKA"/>
    <property type="match status" value="1"/>
</dbReference>
<evidence type="ECO:0000256" key="5">
    <source>
        <dbReference type="ARBA" id="ARBA00022741"/>
    </source>
</evidence>
<dbReference type="SUPFAM" id="SSF55874">
    <property type="entry name" value="ATPase domain of HSP90 chaperone/DNA topoisomerase II/histidine kinase"/>
    <property type="match status" value="1"/>
</dbReference>
<dbReference type="AlphaFoldDB" id="A0A223KSS4"/>
<sequence length="427" mass="48716">MKQKKYFIPIIYFIFGIVWLFFTDIYLHQSLTYAAIIYLDLTKGVLFILFSTFLIYLLLKKHTDLKQLEAKQNELTTLINSMPDFVCFKDGEGRWVQANDFGLELYNLKHVNYKGKTDAELAKYTPFFKEALEFCVVTDENAWKEGVLTRNEESFPLPSGKIKTFDVIKVPLFYPDGKRQGLLTLGRDISVLKEAEQLLLTKEKLSVVGELSAGIAHEIRNPLTSVKGFIQLLRETKDPDPKHFELIMSEIERINEIVSELLILSKPQPKVIKKFPLNDVLKYVNQLFSHEATLHKIKIHLNIDDCPHMVVGDENGLKQVFINIVKNAMDAMDCGGEIEIYCERRVEDSVNIIVKDNGKGMPKSRLERLGEPFFTSKEKGMGLGLTITKKIINDFKGDIKFESAEGEGTTVTVTLPVAKMDEHIGDR</sequence>
<dbReference type="InterPro" id="IPR036890">
    <property type="entry name" value="HATPase_C_sf"/>
</dbReference>
<dbReference type="Pfam" id="PF02518">
    <property type="entry name" value="HATPase_c"/>
    <property type="match status" value="1"/>
</dbReference>
<feature type="transmembrane region" description="Helical" evidence="10">
    <location>
        <begin position="33"/>
        <end position="59"/>
    </location>
</feature>
<dbReference type="FunFam" id="1.10.287.130:FF:000040">
    <property type="entry name" value="PAS domain-containing sensor histidine kinase"/>
    <property type="match status" value="1"/>
</dbReference>
<dbReference type="InterPro" id="IPR003594">
    <property type="entry name" value="HATPase_dom"/>
</dbReference>
<dbReference type="EC" id="2.7.13.3" evidence="2"/>
<evidence type="ECO:0000256" key="8">
    <source>
        <dbReference type="ARBA" id="ARBA00022969"/>
    </source>
</evidence>
<dbReference type="Gene3D" id="1.10.287.130">
    <property type="match status" value="1"/>
</dbReference>
<reference evidence="12 13" key="1">
    <citation type="submission" date="2016-12" db="EMBL/GenBank/DDBJ databases">
        <title>The whole genome sequencing and assembly of Bacillus cohnii DSM 6307T strain.</title>
        <authorList>
            <person name="Lee Y.-J."/>
            <person name="Yi H."/>
            <person name="Bahn Y.-S."/>
            <person name="Kim J.F."/>
            <person name="Lee D.-W."/>
        </authorList>
    </citation>
    <scope>NUCLEOTIDE SEQUENCE [LARGE SCALE GENOMIC DNA]</scope>
    <source>
        <strain evidence="12 13">DSM 6307</strain>
    </source>
</reference>
<dbReference type="PANTHER" id="PTHR43065">
    <property type="entry name" value="SENSOR HISTIDINE KINASE"/>
    <property type="match status" value="1"/>
</dbReference>
<dbReference type="GO" id="GO:0030435">
    <property type="term" value="P:sporulation resulting in formation of a cellular spore"/>
    <property type="evidence" value="ECO:0007669"/>
    <property type="project" value="UniProtKB-KW"/>
</dbReference>
<feature type="transmembrane region" description="Helical" evidence="10">
    <location>
        <begin position="7"/>
        <end position="27"/>
    </location>
</feature>
<keyword evidence="7" id="KW-0067">ATP-binding</keyword>
<evidence type="ECO:0000256" key="9">
    <source>
        <dbReference type="ARBA" id="ARBA00023012"/>
    </source>
</evidence>
<evidence type="ECO:0000256" key="7">
    <source>
        <dbReference type="ARBA" id="ARBA00022840"/>
    </source>
</evidence>
<dbReference type="KEGG" id="bcoh:BC6307_15140"/>
<proteinExistence type="predicted"/>
<evidence type="ECO:0000259" key="11">
    <source>
        <dbReference type="PROSITE" id="PS50109"/>
    </source>
</evidence>
<keyword evidence="13" id="KW-1185">Reference proteome</keyword>
<evidence type="ECO:0000256" key="1">
    <source>
        <dbReference type="ARBA" id="ARBA00000085"/>
    </source>
</evidence>
<dbReference type="SUPFAM" id="SSF55785">
    <property type="entry name" value="PYP-like sensor domain (PAS domain)"/>
    <property type="match status" value="1"/>
</dbReference>
<dbReference type="EMBL" id="CP018866">
    <property type="protein sequence ID" value="AST92530.1"/>
    <property type="molecule type" value="Genomic_DNA"/>
</dbReference>
<evidence type="ECO:0000313" key="12">
    <source>
        <dbReference type="EMBL" id="AST92530.1"/>
    </source>
</evidence>
<accession>A0A223KSS4</accession>
<gene>
    <name evidence="12" type="ORF">BC6307_15140</name>
</gene>
<keyword evidence="10" id="KW-0812">Transmembrane</keyword>
<dbReference type="PANTHER" id="PTHR43065:SF34">
    <property type="entry name" value="SPORULATION KINASE A"/>
    <property type="match status" value="1"/>
</dbReference>
<feature type="domain" description="Histidine kinase" evidence="11">
    <location>
        <begin position="214"/>
        <end position="419"/>
    </location>
</feature>
<dbReference type="PROSITE" id="PS50109">
    <property type="entry name" value="HIS_KIN"/>
    <property type="match status" value="1"/>
</dbReference>
<evidence type="ECO:0000256" key="2">
    <source>
        <dbReference type="ARBA" id="ARBA00012438"/>
    </source>
</evidence>
<dbReference type="InterPro" id="IPR036097">
    <property type="entry name" value="HisK_dim/P_sf"/>
</dbReference>
<keyword evidence="5" id="KW-0547">Nucleotide-binding</keyword>
<keyword evidence="10" id="KW-1133">Transmembrane helix</keyword>
<dbReference type="Gene3D" id="3.30.450.20">
    <property type="entry name" value="PAS domain"/>
    <property type="match status" value="1"/>
</dbReference>
<dbReference type="CDD" id="cd00082">
    <property type="entry name" value="HisKA"/>
    <property type="match status" value="1"/>
</dbReference>
<keyword evidence="9" id="KW-0902">Two-component regulatory system</keyword>
<protein>
    <recommendedName>
        <fullName evidence="2">histidine kinase</fullName>
        <ecNumber evidence="2">2.7.13.3</ecNumber>
    </recommendedName>
</protein>
<dbReference type="InterPro" id="IPR003661">
    <property type="entry name" value="HisK_dim/P_dom"/>
</dbReference>
<dbReference type="CDD" id="cd00075">
    <property type="entry name" value="HATPase"/>
    <property type="match status" value="1"/>
</dbReference>
<keyword evidence="3" id="KW-0597">Phosphoprotein</keyword>
<dbReference type="InterPro" id="IPR013656">
    <property type="entry name" value="PAS_4"/>
</dbReference>
<evidence type="ECO:0000256" key="3">
    <source>
        <dbReference type="ARBA" id="ARBA00022553"/>
    </source>
</evidence>
<dbReference type="Pfam" id="PF08448">
    <property type="entry name" value="PAS_4"/>
    <property type="match status" value="1"/>
</dbReference>
<evidence type="ECO:0000313" key="13">
    <source>
        <dbReference type="Proteomes" id="UP000215224"/>
    </source>
</evidence>
<dbReference type="GO" id="GO:0005524">
    <property type="term" value="F:ATP binding"/>
    <property type="evidence" value="ECO:0007669"/>
    <property type="project" value="UniProtKB-KW"/>
</dbReference>